<proteinExistence type="inferred from homology"/>
<dbReference type="SUPFAM" id="SSF82771">
    <property type="entry name" value="GIY-YIG endonuclease"/>
    <property type="match status" value="1"/>
</dbReference>
<dbReference type="AlphaFoldDB" id="A0A6G9Z2R0"/>
<sequence length="101" mass="12100">MGRRYWRPPPCVYILANRPDGIIYIGATRNLVGRVWQHKNDVVPSFTRRYRIHTLVWYEAHDTLENALLQEKRLKTWRRARKIALIEADNPDWADLYPTLL</sequence>
<dbReference type="PANTHER" id="PTHR34477">
    <property type="entry name" value="UPF0213 PROTEIN YHBQ"/>
    <property type="match status" value="1"/>
</dbReference>
<reference evidence="3 4" key="1">
    <citation type="journal article" date="2019" name="ACS Chem. Biol.">
        <title>Identification and Mobilization of a Cryptic Antibiotic Biosynthesis Gene Locus from a Human-Pathogenic Nocardia Isolate.</title>
        <authorList>
            <person name="Herisse M."/>
            <person name="Ishida K."/>
            <person name="Porter J.L."/>
            <person name="Howden B."/>
            <person name="Hertweck C."/>
            <person name="Stinear T.P."/>
            <person name="Pidot S.J."/>
        </authorList>
    </citation>
    <scope>NUCLEOTIDE SEQUENCE [LARGE SCALE GENOMIC DNA]</scope>
    <source>
        <strain evidence="3 4">AUSMDU00012715</strain>
    </source>
</reference>
<comment type="similarity">
    <text evidence="1">Belongs to the UPF0213 family.</text>
</comment>
<feature type="domain" description="GIY-YIG" evidence="2">
    <location>
        <begin position="8"/>
        <end position="84"/>
    </location>
</feature>
<dbReference type="PANTHER" id="PTHR34477:SF5">
    <property type="entry name" value="BSL5627 PROTEIN"/>
    <property type="match status" value="1"/>
</dbReference>
<evidence type="ECO:0000259" key="2">
    <source>
        <dbReference type="PROSITE" id="PS50164"/>
    </source>
</evidence>
<dbReference type="Proteomes" id="UP000500953">
    <property type="component" value="Chromosome"/>
</dbReference>
<evidence type="ECO:0000256" key="1">
    <source>
        <dbReference type="ARBA" id="ARBA00007435"/>
    </source>
</evidence>
<dbReference type="PROSITE" id="PS50164">
    <property type="entry name" value="GIY_YIG"/>
    <property type="match status" value="1"/>
</dbReference>
<gene>
    <name evidence="3" type="ORF">F6W96_17050</name>
</gene>
<name>A0A6G9Z2R0_9NOCA</name>
<dbReference type="InterPro" id="IPR000305">
    <property type="entry name" value="GIY-YIG_endonuc"/>
</dbReference>
<dbReference type="InterPro" id="IPR050190">
    <property type="entry name" value="UPF0213_domain"/>
</dbReference>
<dbReference type="Gene3D" id="3.40.1440.10">
    <property type="entry name" value="GIY-YIG endonuclease"/>
    <property type="match status" value="1"/>
</dbReference>
<dbReference type="EMBL" id="CP046173">
    <property type="protein sequence ID" value="QIS19744.1"/>
    <property type="molecule type" value="Genomic_DNA"/>
</dbReference>
<dbReference type="CDD" id="cd10448">
    <property type="entry name" value="GIY-YIG_unchar_3"/>
    <property type="match status" value="1"/>
</dbReference>
<protein>
    <submittedName>
        <fullName evidence="3">GIY-YIG nuclease family protein</fullName>
    </submittedName>
</protein>
<dbReference type="Pfam" id="PF01541">
    <property type="entry name" value="GIY-YIG"/>
    <property type="match status" value="1"/>
</dbReference>
<dbReference type="RefSeq" id="WP_167487023.1">
    <property type="nucleotide sequence ID" value="NZ_CP046173.1"/>
</dbReference>
<organism evidence="3 4">
    <name type="scientific">Nocardia terpenica</name>
    <dbReference type="NCBI Taxonomy" id="455432"/>
    <lineage>
        <taxon>Bacteria</taxon>
        <taxon>Bacillati</taxon>
        <taxon>Actinomycetota</taxon>
        <taxon>Actinomycetes</taxon>
        <taxon>Mycobacteriales</taxon>
        <taxon>Nocardiaceae</taxon>
        <taxon>Nocardia</taxon>
    </lineage>
</organism>
<evidence type="ECO:0000313" key="3">
    <source>
        <dbReference type="EMBL" id="QIS19744.1"/>
    </source>
</evidence>
<dbReference type="InterPro" id="IPR035901">
    <property type="entry name" value="GIY-YIG_endonuc_sf"/>
</dbReference>
<accession>A0A6G9Z2R0</accession>
<evidence type="ECO:0000313" key="4">
    <source>
        <dbReference type="Proteomes" id="UP000500953"/>
    </source>
</evidence>